<evidence type="ECO:0000313" key="3">
    <source>
        <dbReference type="Proteomes" id="UP001202328"/>
    </source>
</evidence>
<keyword evidence="3" id="KW-1185">Reference proteome</keyword>
<protein>
    <submittedName>
        <fullName evidence="2">Uncharacterized protein</fullName>
    </submittedName>
</protein>
<proteinExistence type="predicted"/>
<feature type="region of interest" description="Disordered" evidence="1">
    <location>
        <begin position="47"/>
        <end position="77"/>
    </location>
</feature>
<evidence type="ECO:0000313" key="2">
    <source>
        <dbReference type="EMBL" id="KAI3876197.1"/>
    </source>
</evidence>
<organism evidence="2 3">
    <name type="scientific">Papaver atlanticum</name>
    <dbReference type="NCBI Taxonomy" id="357466"/>
    <lineage>
        <taxon>Eukaryota</taxon>
        <taxon>Viridiplantae</taxon>
        <taxon>Streptophyta</taxon>
        <taxon>Embryophyta</taxon>
        <taxon>Tracheophyta</taxon>
        <taxon>Spermatophyta</taxon>
        <taxon>Magnoliopsida</taxon>
        <taxon>Ranunculales</taxon>
        <taxon>Papaveraceae</taxon>
        <taxon>Papaveroideae</taxon>
        <taxon>Papaver</taxon>
    </lineage>
</organism>
<comment type="caution">
    <text evidence="2">The sequence shown here is derived from an EMBL/GenBank/DDBJ whole genome shotgun (WGS) entry which is preliminary data.</text>
</comment>
<sequence>MSKTACDSYNMEQTVKPLRDFINNPVAHDIIHNGVTFQVAGLTDSSGFSESHEVRQPCQNISDSRNLYAGHSKEEAQ</sequence>
<dbReference type="AlphaFoldDB" id="A0AAD4XAG7"/>
<reference evidence="2" key="1">
    <citation type="submission" date="2022-04" db="EMBL/GenBank/DDBJ databases">
        <title>A functionally conserved STORR gene fusion in Papaver species that diverged 16.8 million years ago.</title>
        <authorList>
            <person name="Catania T."/>
        </authorList>
    </citation>
    <scope>NUCLEOTIDE SEQUENCE</scope>
    <source>
        <strain evidence="2">S-188037</strain>
    </source>
</reference>
<accession>A0AAD4XAG7</accession>
<dbReference type="Proteomes" id="UP001202328">
    <property type="component" value="Unassembled WGS sequence"/>
</dbReference>
<name>A0AAD4XAG7_9MAGN</name>
<gene>
    <name evidence="2" type="ORF">MKW98_029149</name>
</gene>
<evidence type="ECO:0000256" key="1">
    <source>
        <dbReference type="SAM" id="MobiDB-lite"/>
    </source>
</evidence>
<dbReference type="EMBL" id="JAJJMB010012509">
    <property type="protein sequence ID" value="KAI3876197.1"/>
    <property type="molecule type" value="Genomic_DNA"/>
</dbReference>